<accession>A0A917M488</accession>
<evidence type="ECO:0000313" key="8">
    <source>
        <dbReference type="Proteomes" id="UP000600247"/>
    </source>
</evidence>
<feature type="chain" id="PRO_5039279879" evidence="6">
    <location>
        <begin position="25"/>
        <end position="482"/>
    </location>
</feature>
<keyword evidence="4 6" id="KW-0732">Signal</keyword>
<dbReference type="Proteomes" id="UP000600247">
    <property type="component" value="Unassembled WGS sequence"/>
</dbReference>
<evidence type="ECO:0000256" key="6">
    <source>
        <dbReference type="SAM" id="SignalP"/>
    </source>
</evidence>
<dbReference type="GO" id="GO:0030313">
    <property type="term" value="C:cell envelope"/>
    <property type="evidence" value="ECO:0007669"/>
    <property type="project" value="UniProtKB-SubCell"/>
</dbReference>
<dbReference type="SUPFAM" id="SSF53850">
    <property type="entry name" value="Periplasmic binding protein-like II"/>
    <property type="match status" value="1"/>
</dbReference>
<dbReference type="AlphaFoldDB" id="A0A917M488"/>
<gene>
    <name evidence="7" type="ORF">GCM10010918_35540</name>
</gene>
<protein>
    <submittedName>
        <fullName evidence="7">Sugar ABC transporter substrate-binding protein</fullName>
    </submittedName>
</protein>
<name>A0A917M488_9BACL</name>
<reference evidence="7 8" key="1">
    <citation type="journal article" date="2014" name="Int. J. Syst. Evol. Microbiol.">
        <title>Complete genome sequence of Corynebacterium casei LMG S-19264T (=DSM 44701T), isolated from a smear-ripened cheese.</title>
        <authorList>
            <consortium name="US DOE Joint Genome Institute (JGI-PGF)"/>
            <person name="Walter F."/>
            <person name="Albersmeier A."/>
            <person name="Kalinowski J."/>
            <person name="Ruckert C."/>
        </authorList>
    </citation>
    <scope>NUCLEOTIDE SEQUENCE [LARGE SCALE GENOMIC DNA]</scope>
    <source>
        <strain evidence="7 8">CGMCC 1.15286</strain>
    </source>
</reference>
<sequence length="482" mass="54180">MKKWMKQFVLVMAVLTVLSGCSFGGDKGKADEQQTLRVMYYEESSFYQQYGMLFTALFPNINIEVISTSKVRPEEGQEQDYTKLMNEFIEKEQPDILMIDTSQYEKMATDGKLYELDGFIEKDKYDTEGLVPGMVDYLKEMGGGKLYGLSTSYSSQALYYNKDLFDKFGIDYPKDKMSFNELIQLAKRFPTDGSDKERIYGLKMGYSDNLFDIASTLAGAQNLAFFNAGKKEMTINTPAWKGIFEMALDAVNSKALYFESANQMNGGSYEDYLLGNPFISGRAAMTLDGSYVMQQLKQAQDYLKEKDQEKLIKNWDLVSVPVDPANPEYSSMINFYNIFAINNAAANKEAAWTFIKYITGDDFARVTSKSNNFGGFPIRTKYLNNDENRNLAAFYALKPSVNNMYKDYDKLPQNFYMEFNGTAQTELQKVKEGKATLDETLLKLQTVGQGLLDKGDSGQPPSNPEAQEGASGGAVSSEAVAN</sequence>
<organism evidence="7 8">
    <name type="scientific">Paenibacillus radicis</name>
    <name type="common">ex Gao et al. 2016</name>
    <dbReference type="NCBI Taxonomy" id="1737354"/>
    <lineage>
        <taxon>Bacteria</taxon>
        <taxon>Bacillati</taxon>
        <taxon>Bacillota</taxon>
        <taxon>Bacilli</taxon>
        <taxon>Bacillales</taxon>
        <taxon>Paenibacillaceae</taxon>
        <taxon>Paenibacillus</taxon>
    </lineage>
</organism>
<feature type="region of interest" description="Disordered" evidence="5">
    <location>
        <begin position="449"/>
        <end position="482"/>
    </location>
</feature>
<dbReference type="Pfam" id="PF01547">
    <property type="entry name" value="SBP_bac_1"/>
    <property type="match status" value="1"/>
</dbReference>
<comment type="similarity">
    <text evidence="2">Belongs to the bacterial solute-binding protein 1 family.</text>
</comment>
<dbReference type="InterPro" id="IPR050490">
    <property type="entry name" value="Bact_solute-bd_prot1"/>
</dbReference>
<feature type="compositionally biased region" description="Low complexity" evidence="5">
    <location>
        <begin position="465"/>
        <end position="482"/>
    </location>
</feature>
<evidence type="ECO:0000256" key="5">
    <source>
        <dbReference type="SAM" id="MobiDB-lite"/>
    </source>
</evidence>
<comment type="subcellular location">
    <subcellularLocation>
        <location evidence="1">Cell envelope</location>
    </subcellularLocation>
</comment>
<evidence type="ECO:0000256" key="3">
    <source>
        <dbReference type="ARBA" id="ARBA00022448"/>
    </source>
</evidence>
<proteinExistence type="inferred from homology"/>
<dbReference type="Gene3D" id="3.40.190.10">
    <property type="entry name" value="Periplasmic binding protein-like II"/>
    <property type="match status" value="1"/>
</dbReference>
<dbReference type="PANTHER" id="PTHR43649">
    <property type="entry name" value="ARABINOSE-BINDING PROTEIN-RELATED"/>
    <property type="match status" value="1"/>
</dbReference>
<feature type="signal peptide" evidence="6">
    <location>
        <begin position="1"/>
        <end position="24"/>
    </location>
</feature>
<evidence type="ECO:0000256" key="4">
    <source>
        <dbReference type="ARBA" id="ARBA00022729"/>
    </source>
</evidence>
<dbReference type="PANTHER" id="PTHR43649:SF31">
    <property type="entry name" value="SN-GLYCEROL-3-PHOSPHATE-BINDING PERIPLASMIC PROTEIN UGPB"/>
    <property type="match status" value="1"/>
</dbReference>
<evidence type="ECO:0000256" key="2">
    <source>
        <dbReference type="ARBA" id="ARBA00008520"/>
    </source>
</evidence>
<keyword evidence="8" id="KW-1185">Reference proteome</keyword>
<evidence type="ECO:0000256" key="1">
    <source>
        <dbReference type="ARBA" id="ARBA00004196"/>
    </source>
</evidence>
<dbReference type="InterPro" id="IPR006059">
    <property type="entry name" value="SBP"/>
</dbReference>
<dbReference type="EMBL" id="BMHY01000006">
    <property type="protein sequence ID" value="GGG75993.1"/>
    <property type="molecule type" value="Genomic_DNA"/>
</dbReference>
<dbReference type="RefSeq" id="WP_188890526.1">
    <property type="nucleotide sequence ID" value="NZ_BMHY01000006.1"/>
</dbReference>
<evidence type="ECO:0000313" key="7">
    <source>
        <dbReference type="EMBL" id="GGG75993.1"/>
    </source>
</evidence>
<dbReference type="PROSITE" id="PS51257">
    <property type="entry name" value="PROKAR_LIPOPROTEIN"/>
    <property type="match status" value="1"/>
</dbReference>
<keyword evidence="3" id="KW-0813">Transport</keyword>
<comment type="caution">
    <text evidence="7">The sequence shown here is derived from an EMBL/GenBank/DDBJ whole genome shotgun (WGS) entry which is preliminary data.</text>
</comment>